<dbReference type="RefSeq" id="WP_105747081.1">
    <property type="nucleotide sequence ID" value="NZ_PVLQ01000011.1"/>
</dbReference>
<dbReference type="Proteomes" id="UP000238589">
    <property type="component" value="Unassembled WGS sequence"/>
</dbReference>
<gene>
    <name evidence="1" type="ORF">C6P64_02825</name>
</gene>
<proteinExistence type="predicted"/>
<dbReference type="InterPro" id="IPR036388">
    <property type="entry name" value="WH-like_DNA-bd_sf"/>
</dbReference>
<accession>A0A2S9K827</accession>
<dbReference type="AlphaFoldDB" id="A0A2S9K827"/>
<keyword evidence="2" id="KW-1185">Reference proteome</keyword>
<dbReference type="Gene3D" id="1.10.10.10">
    <property type="entry name" value="Winged helix-like DNA-binding domain superfamily/Winged helix DNA-binding domain"/>
    <property type="match status" value="1"/>
</dbReference>
<reference evidence="1 2" key="1">
    <citation type="submission" date="2018-03" db="EMBL/GenBank/DDBJ databases">
        <title>Comparative genomics illustrates the genes involved in a hyperalkaliphilic mechanisms of Serpentinomonas isolated from highly-alkaline calcium-rich serpentinized springs.</title>
        <authorList>
            <person name="Suzuki S."/>
            <person name="Ishii S."/>
            <person name="Walworth N."/>
            <person name="Bird L."/>
            <person name="Kuenen J.G."/>
            <person name="Nealson K.H."/>
        </authorList>
    </citation>
    <scope>NUCLEOTIDE SEQUENCE [LARGE SCALE GENOMIC DNA]</scope>
    <source>
        <strain evidence="1 2">P1</strain>
    </source>
</reference>
<dbReference type="InterPro" id="IPR036390">
    <property type="entry name" value="WH_DNA-bd_sf"/>
</dbReference>
<sequence>MTTHHSQAYLKFLNLVKAIRDLPTFPMLDAVEQSLLESFAAVWHTGKQITVLEAMHMSKEISPSTVHRRLKTLRAKGMITLVNDSVDSRTKYVMPTTLANQCFDQLGQCMDAARQA</sequence>
<protein>
    <submittedName>
        <fullName evidence="1">MarR family transcriptional regulator</fullName>
    </submittedName>
</protein>
<comment type="caution">
    <text evidence="1">The sequence shown here is derived from an EMBL/GenBank/DDBJ whole genome shotgun (WGS) entry which is preliminary data.</text>
</comment>
<organism evidence="1 2">
    <name type="scientific">Malikia granosa</name>
    <dbReference type="NCBI Taxonomy" id="263067"/>
    <lineage>
        <taxon>Bacteria</taxon>
        <taxon>Pseudomonadati</taxon>
        <taxon>Pseudomonadota</taxon>
        <taxon>Betaproteobacteria</taxon>
        <taxon>Burkholderiales</taxon>
        <taxon>Comamonadaceae</taxon>
        <taxon>Malikia</taxon>
    </lineage>
</organism>
<dbReference type="OrthoDB" id="8906851at2"/>
<name>A0A2S9K827_9BURK</name>
<dbReference type="SUPFAM" id="SSF46785">
    <property type="entry name" value="Winged helix' DNA-binding domain"/>
    <property type="match status" value="1"/>
</dbReference>
<evidence type="ECO:0000313" key="1">
    <source>
        <dbReference type="EMBL" id="PRD66619.1"/>
    </source>
</evidence>
<evidence type="ECO:0000313" key="2">
    <source>
        <dbReference type="Proteomes" id="UP000238589"/>
    </source>
</evidence>
<dbReference type="EMBL" id="PVLQ01000011">
    <property type="protein sequence ID" value="PRD66619.1"/>
    <property type="molecule type" value="Genomic_DNA"/>
</dbReference>